<keyword evidence="1" id="KW-0349">Heme</keyword>
<feature type="region of interest" description="Disordered" evidence="2">
    <location>
        <begin position="1"/>
        <end position="37"/>
    </location>
</feature>
<keyword evidence="1" id="KW-0479">Metal-binding</keyword>
<evidence type="ECO:0000313" key="5">
    <source>
        <dbReference type="RefSeq" id="XP_036675063.3"/>
    </source>
</evidence>
<keyword evidence="4" id="KW-1185">Reference proteome</keyword>
<proteinExistence type="inferred from homology"/>
<dbReference type="RefSeq" id="XP_036675063.3">
    <property type="nucleotide sequence ID" value="XM_036819168.3"/>
</dbReference>
<keyword evidence="1" id="KW-0561">Oxygen transport</keyword>
<dbReference type="AlphaFoldDB" id="A0AB40AB54"/>
<dbReference type="InterPro" id="IPR009050">
    <property type="entry name" value="Globin-like_sf"/>
</dbReference>
<accession>A0AB40AB54</accession>
<dbReference type="InterPro" id="IPR044399">
    <property type="entry name" value="Mb-like_M"/>
</dbReference>
<dbReference type="PROSITE" id="PS01033">
    <property type="entry name" value="GLOBIN"/>
    <property type="match status" value="1"/>
</dbReference>
<keyword evidence="1" id="KW-0408">Iron</keyword>
<protein>
    <submittedName>
        <fullName evidence="5">Uncharacterized protein glob2</fullName>
    </submittedName>
</protein>
<dbReference type="Proteomes" id="UP001652628">
    <property type="component" value="Chromosome 3"/>
</dbReference>
<evidence type="ECO:0000256" key="2">
    <source>
        <dbReference type="SAM" id="MobiDB-lite"/>
    </source>
</evidence>
<evidence type="ECO:0000256" key="1">
    <source>
        <dbReference type="RuleBase" id="RU000356"/>
    </source>
</evidence>
<name>A0AB40AB54_DROSZ</name>
<dbReference type="GO" id="GO:0019825">
    <property type="term" value="F:oxygen binding"/>
    <property type="evidence" value="ECO:0007669"/>
    <property type="project" value="InterPro"/>
</dbReference>
<evidence type="ECO:0000313" key="4">
    <source>
        <dbReference type="Proteomes" id="UP001652628"/>
    </source>
</evidence>
<gene>
    <name evidence="5" type="primary">glob2</name>
</gene>
<dbReference type="CDD" id="cd01040">
    <property type="entry name" value="Mb-like"/>
    <property type="match status" value="1"/>
</dbReference>
<dbReference type="Pfam" id="PF00042">
    <property type="entry name" value="Globin"/>
    <property type="match status" value="1"/>
</dbReference>
<keyword evidence="1" id="KW-0813">Transport</keyword>
<dbReference type="InterPro" id="IPR012292">
    <property type="entry name" value="Globin/Proto"/>
</dbReference>
<sequence length="214" mass="24559">MSQISHVSQPIQSEGSDEDEQRHVDLPVYPKPLPDRDLSYRPDENGFTMVEKAALRNAWRLIEPFQRRFGKENFYRFLTQHESLINIFRRDGKINLSKLHGHAMAMMKLMSKLVQTLDTNLAFRMALDENLPKHLQNGIDSDYMKMLATALKRYILESSVIENHNSCTLTSALTRLVQIVGEYAQVDVARKRALSTALRTTIDESGNKVIKIIT</sequence>
<dbReference type="Gene3D" id="1.10.490.10">
    <property type="entry name" value="Globins"/>
    <property type="match status" value="1"/>
</dbReference>
<dbReference type="GO" id="GO:0005344">
    <property type="term" value="F:oxygen carrier activity"/>
    <property type="evidence" value="ECO:0007669"/>
    <property type="project" value="UniProtKB-KW"/>
</dbReference>
<dbReference type="GeneID" id="108015979"/>
<dbReference type="InterPro" id="IPR000971">
    <property type="entry name" value="Globin"/>
</dbReference>
<reference evidence="5" key="1">
    <citation type="submission" date="2025-08" db="UniProtKB">
        <authorList>
            <consortium name="RefSeq"/>
        </authorList>
    </citation>
    <scope>IDENTIFICATION</scope>
</reference>
<organism evidence="4 5">
    <name type="scientific">Drosophila suzukii</name>
    <name type="common">Spotted-wing drosophila fruit fly</name>
    <dbReference type="NCBI Taxonomy" id="28584"/>
    <lineage>
        <taxon>Eukaryota</taxon>
        <taxon>Metazoa</taxon>
        <taxon>Ecdysozoa</taxon>
        <taxon>Arthropoda</taxon>
        <taxon>Hexapoda</taxon>
        <taxon>Insecta</taxon>
        <taxon>Pterygota</taxon>
        <taxon>Neoptera</taxon>
        <taxon>Endopterygota</taxon>
        <taxon>Diptera</taxon>
        <taxon>Brachycera</taxon>
        <taxon>Muscomorpha</taxon>
        <taxon>Ephydroidea</taxon>
        <taxon>Drosophilidae</taxon>
        <taxon>Drosophila</taxon>
        <taxon>Sophophora</taxon>
    </lineage>
</organism>
<dbReference type="SUPFAM" id="SSF46458">
    <property type="entry name" value="Globin-like"/>
    <property type="match status" value="1"/>
</dbReference>
<feature type="compositionally biased region" description="Polar residues" evidence="2">
    <location>
        <begin position="1"/>
        <end position="14"/>
    </location>
</feature>
<comment type="similarity">
    <text evidence="1">Belongs to the globin family.</text>
</comment>
<feature type="domain" description="Globin" evidence="3">
    <location>
        <begin position="46"/>
        <end position="214"/>
    </location>
</feature>
<evidence type="ECO:0000259" key="3">
    <source>
        <dbReference type="PROSITE" id="PS01033"/>
    </source>
</evidence>
<dbReference type="GO" id="GO:0020037">
    <property type="term" value="F:heme binding"/>
    <property type="evidence" value="ECO:0007669"/>
    <property type="project" value="InterPro"/>
</dbReference>